<comment type="caution">
    <text evidence="2">The sequence shown here is derived from an EMBL/GenBank/DDBJ whole genome shotgun (WGS) entry which is preliminary data.</text>
</comment>
<dbReference type="Proteomes" id="UP000790580">
    <property type="component" value="Unassembled WGS sequence"/>
</dbReference>
<keyword evidence="1" id="KW-0812">Transmembrane</keyword>
<reference evidence="2 3" key="1">
    <citation type="submission" date="2021-06" db="EMBL/GenBank/DDBJ databases">
        <title>Bacillus sp. RD4P76, an endophyte from a halophyte.</title>
        <authorList>
            <person name="Sun J.-Q."/>
        </authorList>
    </citation>
    <scope>NUCLEOTIDE SEQUENCE [LARGE SCALE GENOMIC DNA]</scope>
    <source>
        <strain evidence="2 3">JCM 17098</strain>
    </source>
</reference>
<dbReference type="RefSeq" id="WP_088073915.1">
    <property type="nucleotide sequence ID" value="NZ_JAHQCR010000015.1"/>
</dbReference>
<proteinExistence type="predicted"/>
<evidence type="ECO:0000313" key="2">
    <source>
        <dbReference type="EMBL" id="MBU9720267.1"/>
    </source>
</evidence>
<keyword evidence="3" id="KW-1185">Reference proteome</keyword>
<accession>A0ABS6JSM6</accession>
<keyword evidence="1" id="KW-0472">Membrane</keyword>
<evidence type="ECO:0000256" key="1">
    <source>
        <dbReference type="SAM" id="Phobius"/>
    </source>
</evidence>
<keyword evidence="1" id="KW-1133">Transmembrane helix</keyword>
<name>A0ABS6JSM6_9BACI</name>
<dbReference type="EMBL" id="JAHQCR010000015">
    <property type="protein sequence ID" value="MBU9720267.1"/>
    <property type="molecule type" value="Genomic_DNA"/>
</dbReference>
<feature type="transmembrane region" description="Helical" evidence="1">
    <location>
        <begin position="67"/>
        <end position="88"/>
    </location>
</feature>
<protein>
    <submittedName>
        <fullName evidence="2">Uncharacterized protein</fullName>
    </submittedName>
</protein>
<evidence type="ECO:0000313" key="3">
    <source>
        <dbReference type="Proteomes" id="UP000790580"/>
    </source>
</evidence>
<sequence>MKLRIFIDIIQVMLEEVKECWGDFKRANTKTEKSLFISLAYMNILFLIVYVIPMLSSLIIIGSSFVSGPLALIALLFTIPFMALVIAARLKLYPIVKQNYLKKVRST</sequence>
<organism evidence="2 3">
    <name type="scientific">Evansella alkalicola</name>
    <dbReference type="NCBI Taxonomy" id="745819"/>
    <lineage>
        <taxon>Bacteria</taxon>
        <taxon>Bacillati</taxon>
        <taxon>Bacillota</taxon>
        <taxon>Bacilli</taxon>
        <taxon>Bacillales</taxon>
        <taxon>Bacillaceae</taxon>
        <taxon>Evansella</taxon>
    </lineage>
</organism>
<feature type="transmembrane region" description="Helical" evidence="1">
    <location>
        <begin position="35"/>
        <end position="61"/>
    </location>
</feature>
<gene>
    <name evidence="2" type="ORF">KS407_02290</name>
</gene>